<sequence>MKSSLLIALLLPLFVLSGVLLAAETPDQTRAIDALITHVEKLDEATFIRNGREYTAKNAAKFLRAKRKSKSDEISTATDFIEKAASYSGTTGKPYVIRFKDGKEMPHGEYLKTVLKQVSPS</sequence>
<keyword evidence="1" id="KW-0732">Signal</keyword>
<comment type="caution">
    <text evidence="2">The sequence shown here is derived from an EMBL/GenBank/DDBJ whole genome shotgun (WGS) entry which is preliminary data.</text>
</comment>
<dbReference type="RefSeq" id="WP_138084372.1">
    <property type="nucleotide sequence ID" value="NZ_VAUV01000001.1"/>
</dbReference>
<feature type="signal peptide" evidence="1">
    <location>
        <begin position="1"/>
        <end position="22"/>
    </location>
</feature>
<dbReference type="Pfam" id="PF17263">
    <property type="entry name" value="DUF5329"/>
    <property type="match status" value="1"/>
</dbReference>
<dbReference type="AlphaFoldDB" id="A0A5R8KLU2"/>
<dbReference type="OrthoDB" id="200187at2"/>
<keyword evidence="3" id="KW-1185">Reference proteome</keyword>
<dbReference type="InterPro" id="IPR035242">
    <property type="entry name" value="DUF5329"/>
</dbReference>
<evidence type="ECO:0000313" key="3">
    <source>
        <dbReference type="Proteomes" id="UP000306196"/>
    </source>
</evidence>
<name>A0A5R8KLU2_9BACT</name>
<gene>
    <name evidence="2" type="ORF">FEM03_01355</name>
</gene>
<feature type="chain" id="PRO_5024403206" description="DUF5329 domain-containing protein" evidence="1">
    <location>
        <begin position="23"/>
        <end position="121"/>
    </location>
</feature>
<accession>A0A5R8KLU2</accession>
<evidence type="ECO:0000313" key="2">
    <source>
        <dbReference type="EMBL" id="TLD72749.1"/>
    </source>
</evidence>
<protein>
    <recommendedName>
        <fullName evidence="4">DUF5329 domain-containing protein</fullName>
    </recommendedName>
</protein>
<dbReference type="EMBL" id="VAUV01000001">
    <property type="protein sequence ID" value="TLD72749.1"/>
    <property type="molecule type" value="Genomic_DNA"/>
</dbReference>
<organism evidence="2 3">
    <name type="scientific">Phragmitibacter flavus</name>
    <dbReference type="NCBI Taxonomy" id="2576071"/>
    <lineage>
        <taxon>Bacteria</taxon>
        <taxon>Pseudomonadati</taxon>
        <taxon>Verrucomicrobiota</taxon>
        <taxon>Verrucomicrobiia</taxon>
        <taxon>Verrucomicrobiales</taxon>
        <taxon>Verrucomicrobiaceae</taxon>
        <taxon>Phragmitibacter</taxon>
    </lineage>
</organism>
<evidence type="ECO:0008006" key="4">
    <source>
        <dbReference type="Google" id="ProtNLM"/>
    </source>
</evidence>
<reference evidence="2 3" key="1">
    <citation type="submission" date="2019-05" db="EMBL/GenBank/DDBJ databases">
        <title>Verrucobacter flavum gen. nov., sp. nov. a new member of the family Verrucomicrobiaceae.</title>
        <authorList>
            <person name="Szuroczki S."/>
            <person name="Abbaszade G."/>
            <person name="Szabo A."/>
            <person name="Felfoldi T."/>
            <person name="Schumann P."/>
            <person name="Boka K."/>
            <person name="Keki Z."/>
            <person name="Toumi M."/>
            <person name="Toth E."/>
        </authorList>
    </citation>
    <scope>NUCLEOTIDE SEQUENCE [LARGE SCALE GENOMIC DNA]</scope>
    <source>
        <strain evidence="2 3">MG-N-17</strain>
    </source>
</reference>
<evidence type="ECO:0000256" key="1">
    <source>
        <dbReference type="SAM" id="SignalP"/>
    </source>
</evidence>
<dbReference type="Proteomes" id="UP000306196">
    <property type="component" value="Unassembled WGS sequence"/>
</dbReference>
<proteinExistence type="predicted"/>